<evidence type="ECO:0000256" key="3">
    <source>
        <dbReference type="ARBA" id="ARBA00022723"/>
    </source>
</evidence>
<dbReference type="GO" id="GO:0005634">
    <property type="term" value="C:nucleus"/>
    <property type="evidence" value="ECO:0007669"/>
    <property type="project" value="UniProtKB-SubCell"/>
</dbReference>
<dbReference type="InterPro" id="IPR013087">
    <property type="entry name" value="Znf_C2H2_type"/>
</dbReference>
<dbReference type="PANTHER" id="PTHR24390">
    <property type="entry name" value="ZINC FINGER PROTEIN"/>
    <property type="match status" value="1"/>
</dbReference>
<dbReference type="Gene3D" id="3.30.160.60">
    <property type="entry name" value="Classic Zinc Finger"/>
    <property type="match status" value="8"/>
</dbReference>
<keyword evidence="4" id="KW-0677">Repeat</keyword>
<dbReference type="EMBL" id="GDQN01010410">
    <property type="protein sequence ID" value="JAT80644.1"/>
    <property type="molecule type" value="Transcribed_RNA"/>
</dbReference>
<dbReference type="GO" id="GO:0003700">
    <property type="term" value="F:DNA-binding transcription factor activity"/>
    <property type="evidence" value="ECO:0007669"/>
    <property type="project" value="TreeGrafter"/>
</dbReference>
<dbReference type="InterPro" id="IPR036236">
    <property type="entry name" value="Znf_C2H2_sf"/>
</dbReference>
<dbReference type="OrthoDB" id="40579at2759"/>
<evidence type="ECO:0000256" key="8">
    <source>
        <dbReference type="ARBA" id="ARBA00023125"/>
    </source>
</evidence>
<dbReference type="SUPFAM" id="SSF57667">
    <property type="entry name" value="beta-beta-alpha zinc fingers"/>
    <property type="match status" value="5"/>
</dbReference>
<dbReference type="FunFam" id="3.30.160.60:FF:000110">
    <property type="entry name" value="Zinc finger protein-like"/>
    <property type="match status" value="1"/>
</dbReference>
<organism evidence="14">
    <name type="scientific">Pectinophora gossypiella</name>
    <name type="common">Cotton pink bollworm</name>
    <name type="synonym">Depressaria gossypiella</name>
    <dbReference type="NCBI Taxonomy" id="13191"/>
    <lineage>
        <taxon>Eukaryota</taxon>
        <taxon>Metazoa</taxon>
        <taxon>Ecdysozoa</taxon>
        <taxon>Arthropoda</taxon>
        <taxon>Hexapoda</taxon>
        <taxon>Insecta</taxon>
        <taxon>Pterygota</taxon>
        <taxon>Neoptera</taxon>
        <taxon>Endopterygota</taxon>
        <taxon>Lepidoptera</taxon>
        <taxon>Glossata</taxon>
        <taxon>Ditrysia</taxon>
        <taxon>Gelechioidea</taxon>
        <taxon>Gelechiidae</taxon>
        <taxon>Apatetrinae</taxon>
        <taxon>Pectinophora</taxon>
    </lineage>
</organism>
<keyword evidence="7" id="KW-0805">Transcription regulation</keyword>
<dbReference type="GO" id="GO:0006357">
    <property type="term" value="P:regulation of transcription by RNA polymerase II"/>
    <property type="evidence" value="ECO:0007669"/>
    <property type="project" value="TreeGrafter"/>
</dbReference>
<comment type="subcellular location">
    <subcellularLocation>
        <location evidence="1">Nucleus</location>
    </subcellularLocation>
</comment>
<evidence type="ECO:0000256" key="6">
    <source>
        <dbReference type="ARBA" id="ARBA00022833"/>
    </source>
</evidence>
<evidence type="ECO:0000259" key="13">
    <source>
        <dbReference type="PROSITE" id="PS50157"/>
    </source>
</evidence>
<dbReference type="FunFam" id="3.30.160.60:FF:002343">
    <property type="entry name" value="Zinc finger protein 33A"/>
    <property type="match status" value="1"/>
</dbReference>
<keyword evidence="3" id="KW-0479">Metal-binding</keyword>
<evidence type="ECO:0000256" key="9">
    <source>
        <dbReference type="ARBA" id="ARBA00023163"/>
    </source>
</evidence>
<feature type="domain" description="C2H2-type" evidence="13">
    <location>
        <begin position="207"/>
        <end position="234"/>
    </location>
</feature>
<name>A0A1E1W145_PECGO</name>
<dbReference type="FunFam" id="3.30.160.60:FF:001370">
    <property type="entry name" value="Zinc finger protein"/>
    <property type="match status" value="1"/>
</dbReference>
<evidence type="ECO:0000256" key="12">
    <source>
        <dbReference type="SAM" id="MobiDB-lite"/>
    </source>
</evidence>
<keyword evidence="6" id="KW-0862">Zinc</keyword>
<keyword evidence="8" id="KW-0238">DNA-binding</keyword>
<feature type="non-terminal residue" evidence="14">
    <location>
        <position position="1"/>
    </location>
</feature>
<gene>
    <name evidence="14" type="ORF">g.5948</name>
</gene>
<evidence type="ECO:0000256" key="5">
    <source>
        <dbReference type="ARBA" id="ARBA00022771"/>
    </source>
</evidence>
<evidence type="ECO:0000256" key="4">
    <source>
        <dbReference type="ARBA" id="ARBA00022737"/>
    </source>
</evidence>
<sequence length="395" mass="45669">PNVNVVEGDGLPANICGKCGEELDAVYRFVVKCEVTDQRLRSHASIDRASTLTTINEDEENYTTKVEVKLEEQLIDESPCDDLDDEEHKEEIPMKSEGNKTKAKRTYNKKNKDAEVESYKCSVCGHKSTTSSSLTVHMRNHTDERPFCCHSCDKKYKDQGGLKRHIDRNHFVGERERNYMCENCGRGFYTRNDVRVHMRTHTGETPYPCPECPLKFTQISSLVRHKRRHAGEKPHSCDTCGKQFCTKEELKYHLDVHTDVKKFACSVCNIPFKYKNNLRKHMVKHSRPNSFVCTHCGLTFHPQSNLKGHMRRQHSEKSGYCNVCSKSVPNIEVHTWKHTGQKPLKCDQCTSTFSTFKTLGRHINYKHKQTDKFKCTFENCGMHFPARAMLELHFL</sequence>
<comment type="similarity">
    <text evidence="2">Belongs to the krueppel C2H2-type zinc-finger protein family.</text>
</comment>
<evidence type="ECO:0000256" key="2">
    <source>
        <dbReference type="ARBA" id="ARBA00006991"/>
    </source>
</evidence>
<dbReference type="GO" id="GO:0008270">
    <property type="term" value="F:zinc ion binding"/>
    <property type="evidence" value="ECO:0007669"/>
    <property type="project" value="UniProtKB-KW"/>
</dbReference>
<dbReference type="FunFam" id="3.30.160.60:FF:000671">
    <property type="entry name" value="Zinc finger protein 26"/>
    <property type="match status" value="1"/>
</dbReference>
<evidence type="ECO:0000256" key="7">
    <source>
        <dbReference type="ARBA" id="ARBA00023015"/>
    </source>
</evidence>
<feature type="domain" description="C2H2-type" evidence="13">
    <location>
        <begin position="147"/>
        <end position="176"/>
    </location>
</feature>
<dbReference type="PROSITE" id="PS50157">
    <property type="entry name" value="ZINC_FINGER_C2H2_2"/>
    <property type="match status" value="8"/>
</dbReference>
<reference evidence="14" key="1">
    <citation type="submission" date="2015-09" db="EMBL/GenBank/DDBJ databases">
        <title>De novo assembly of Pectinophora gossypiella (Pink Bollworm) gut transcriptome.</title>
        <authorList>
            <person name="Tassone E.E."/>
        </authorList>
    </citation>
    <scope>NUCLEOTIDE SEQUENCE</scope>
</reference>
<keyword evidence="9" id="KW-0804">Transcription</keyword>
<feature type="domain" description="C2H2-type" evidence="13">
    <location>
        <begin position="344"/>
        <end position="372"/>
    </location>
</feature>
<evidence type="ECO:0000256" key="11">
    <source>
        <dbReference type="PROSITE-ProRule" id="PRU00042"/>
    </source>
</evidence>
<feature type="region of interest" description="Disordered" evidence="12">
    <location>
        <begin position="80"/>
        <end position="106"/>
    </location>
</feature>
<dbReference type="PANTHER" id="PTHR24390:SF227">
    <property type="entry name" value="KRUEPPEL HOMOLOG 1-RELATED"/>
    <property type="match status" value="1"/>
</dbReference>
<feature type="domain" description="C2H2-type" evidence="13">
    <location>
        <begin position="235"/>
        <end position="262"/>
    </location>
</feature>
<dbReference type="PROSITE" id="PS00028">
    <property type="entry name" value="ZINC_FINGER_C2H2_1"/>
    <property type="match status" value="6"/>
</dbReference>
<proteinExistence type="inferred from homology"/>
<feature type="domain" description="C2H2-type" evidence="13">
    <location>
        <begin position="263"/>
        <end position="290"/>
    </location>
</feature>
<feature type="non-terminal residue" evidence="14">
    <location>
        <position position="395"/>
    </location>
</feature>
<feature type="domain" description="C2H2-type" evidence="13">
    <location>
        <begin position="179"/>
        <end position="206"/>
    </location>
</feature>
<dbReference type="Pfam" id="PF00096">
    <property type="entry name" value="zf-C2H2"/>
    <property type="match status" value="6"/>
</dbReference>
<feature type="domain" description="C2H2-type" evidence="13">
    <location>
        <begin position="119"/>
        <end position="146"/>
    </location>
</feature>
<dbReference type="SMART" id="SM00355">
    <property type="entry name" value="ZnF_C2H2"/>
    <property type="match status" value="9"/>
</dbReference>
<protein>
    <recommendedName>
        <fullName evidence="13">C2H2-type domain-containing protein</fullName>
    </recommendedName>
</protein>
<accession>A0A1E1W145</accession>
<keyword evidence="5 11" id="KW-0863">Zinc-finger</keyword>
<feature type="compositionally biased region" description="Basic and acidic residues" evidence="12">
    <location>
        <begin position="89"/>
        <end position="100"/>
    </location>
</feature>
<evidence type="ECO:0000256" key="1">
    <source>
        <dbReference type="ARBA" id="ARBA00004123"/>
    </source>
</evidence>
<evidence type="ECO:0000256" key="10">
    <source>
        <dbReference type="ARBA" id="ARBA00023242"/>
    </source>
</evidence>
<evidence type="ECO:0000313" key="14">
    <source>
        <dbReference type="EMBL" id="JAT80644.1"/>
    </source>
</evidence>
<dbReference type="GO" id="GO:0000978">
    <property type="term" value="F:RNA polymerase II cis-regulatory region sequence-specific DNA binding"/>
    <property type="evidence" value="ECO:0007669"/>
    <property type="project" value="TreeGrafter"/>
</dbReference>
<dbReference type="AlphaFoldDB" id="A0A1E1W145"/>
<feature type="domain" description="C2H2-type" evidence="13">
    <location>
        <begin position="291"/>
        <end position="319"/>
    </location>
</feature>
<keyword evidence="10" id="KW-0539">Nucleus</keyword>